<dbReference type="RefSeq" id="WP_127176667.1">
    <property type="nucleotide sequence ID" value="NZ_CP029078.1"/>
</dbReference>
<evidence type="ECO:0000313" key="6">
    <source>
        <dbReference type="EMBL" id="AZS83757.1"/>
    </source>
</evidence>
<feature type="region of interest" description="Disordered" evidence="5">
    <location>
        <begin position="149"/>
        <end position="227"/>
    </location>
</feature>
<keyword evidence="4" id="KW-0472">Membrane</keyword>
<dbReference type="Proteomes" id="UP000271291">
    <property type="component" value="Chromosome"/>
</dbReference>
<protein>
    <submittedName>
        <fullName evidence="6">GPP34 family phosphoprotein</fullName>
    </submittedName>
</protein>
<dbReference type="GO" id="GO:0012505">
    <property type="term" value="C:endomembrane system"/>
    <property type="evidence" value="ECO:0007669"/>
    <property type="project" value="UniProtKB-ARBA"/>
</dbReference>
<feature type="compositionally biased region" description="Basic and acidic residues" evidence="5">
    <location>
        <begin position="149"/>
        <end position="161"/>
    </location>
</feature>
<dbReference type="GO" id="GO:0005737">
    <property type="term" value="C:cytoplasm"/>
    <property type="evidence" value="ECO:0007669"/>
    <property type="project" value="UniProtKB-ARBA"/>
</dbReference>
<keyword evidence="2" id="KW-0333">Golgi apparatus</keyword>
<proteinExistence type="predicted"/>
<dbReference type="InterPro" id="IPR008628">
    <property type="entry name" value="GPP34-like"/>
</dbReference>
<evidence type="ECO:0000256" key="2">
    <source>
        <dbReference type="ARBA" id="ARBA00023034"/>
    </source>
</evidence>
<evidence type="ECO:0000256" key="1">
    <source>
        <dbReference type="ARBA" id="ARBA00004255"/>
    </source>
</evidence>
<dbReference type="GO" id="GO:0070273">
    <property type="term" value="F:phosphatidylinositol-4-phosphate binding"/>
    <property type="evidence" value="ECO:0007669"/>
    <property type="project" value="InterPro"/>
</dbReference>
<name>A0A3S9Z7V1_STRGD</name>
<accession>A0A3S9Z7V1</accession>
<comment type="subcellular location">
    <subcellularLocation>
        <location evidence="1">Golgi apparatus membrane</location>
        <topology evidence="1">Peripheral membrane protein</topology>
        <orientation evidence="1">Cytoplasmic side</orientation>
    </subcellularLocation>
</comment>
<reference evidence="6 8" key="2">
    <citation type="submission" date="2018-12" db="EMBL/GenBank/DDBJ databases">
        <title>Streptomyces griseoviridis F1-27 complete genome.</title>
        <authorList>
            <person name="Mariita R.M."/>
            <person name="Sello J.K."/>
        </authorList>
    </citation>
    <scope>NUCLEOTIDE SEQUENCE [LARGE SCALE GENOMIC DNA]</scope>
    <source>
        <strain evidence="6 8">F1-27</strain>
    </source>
</reference>
<evidence type="ECO:0000313" key="7">
    <source>
        <dbReference type="EMBL" id="QCN90914.1"/>
    </source>
</evidence>
<dbReference type="Proteomes" id="UP000501753">
    <property type="component" value="Chromosome"/>
</dbReference>
<gene>
    <name evidence="7" type="ORF">DDJ31_34130</name>
    <name evidence="6" type="ORF">ELQ87_05225</name>
</gene>
<evidence type="ECO:0000256" key="3">
    <source>
        <dbReference type="ARBA" id="ARBA00023121"/>
    </source>
</evidence>
<dbReference type="EMBL" id="CP029078">
    <property type="protein sequence ID" value="QCN90914.1"/>
    <property type="molecule type" value="Genomic_DNA"/>
</dbReference>
<reference evidence="7 9" key="1">
    <citation type="submission" date="2018-04" db="EMBL/GenBank/DDBJ databases">
        <title>Complete genome sequences of Streptomyces griseoviridis K61 and characterization of antagonistic properties of biological control agents.</title>
        <authorList>
            <person name="Mariita R.M."/>
            <person name="Sello J.K."/>
        </authorList>
    </citation>
    <scope>NUCLEOTIDE SEQUENCE [LARGE SCALE GENOMIC DNA]</scope>
    <source>
        <strain evidence="7 9">K61</strain>
    </source>
</reference>
<sequence>MNTARDLVIVAMGGEQDRPVETGDLSLALAGAELLDLAEAGALTLDDDLIVPGAETVPADRLLAEAARALLRQEPYETVEDWLWRRGRGLSSAYVVEFERDGLIARKRDHRISLGGRRAALVDSPERSRAERRLADGERVLVALTVEVGIRDEPPAEDGTRGTEGAEATDEAEGTGEVGGSGESVELGTGTEPENGTGTRTGTAAEEGTGTENGNGTGAEEPDDPVDRVLAAVGSAVTELEGVRRRRAVEDAAYENVWRGL</sequence>
<dbReference type="OrthoDB" id="3871310at2"/>
<organism evidence="6 8">
    <name type="scientific">Streptomyces griseoviridis</name>
    <dbReference type="NCBI Taxonomy" id="45398"/>
    <lineage>
        <taxon>Bacteria</taxon>
        <taxon>Bacillati</taxon>
        <taxon>Actinomycetota</taxon>
        <taxon>Actinomycetes</taxon>
        <taxon>Kitasatosporales</taxon>
        <taxon>Streptomycetaceae</taxon>
        <taxon>Streptomyces</taxon>
    </lineage>
</organism>
<dbReference type="Pfam" id="PF05719">
    <property type="entry name" value="GPP34"/>
    <property type="match status" value="1"/>
</dbReference>
<dbReference type="InterPro" id="IPR038261">
    <property type="entry name" value="GPP34-like_sf"/>
</dbReference>
<dbReference type="EMBL" id="CP034687">
    <property type="protein sequence ID" value="AZS83757.1"/>
    <property type="molecule type" value="Genomic_DNA"/>
</dbReference>
<evidence type="ECO:0000313" key="9">
    <source>
        <dbReference type="Proteomes" id="UP000501753"/>
    </source>
</evidence>
<evidence type="ECO:0000256" key="5">
    <source>
        <dbReference type="SAM" id="MobiDB-lite"/>
    </source>
</evidence>
<evidence type="ECO:0000313" key="8">
    <source>
        <dbReference type="Proteomes" id="UP000271291"/>
    </source>
</evidence>
<feature type="compositionally biased region" description="Low complexity" evidence="5">
    <location>
        <begin position="183"/>
        <end position="210"/>
    </location>
</feature>
<dbReference type="AlphaFoldDB" id="A0A3S9Z7V1"/>
<dbReference type="KEGG" id="sgd:ELQ87_05225"/>
<dbReference type="Gene3D" id="1.10.3630.10">
    <property type="entry name" value="yeast vps74-n-term truncation variant domain like"/>
    <property type="match status" value="1"/>
</dbReference>
<evidence type="ECO:0000256" key="4">
    <source>
        <dbReference type="ARBA" id="ARBA00023136"/>
    </source>
</evidence>
<keyword evidence="9" id="KW-1185">Reference proteome</keyword>
<keyword evidence="3" id="KW-0446">Lipid-binding</keyword>